<dbReference type="GO" id="GO:0051301">
    <property type="term" value="P:cell division"/>
    <property type="evidence" value="ECO:0007669"/>
    <property type="project" value="UniProtKB-KW"/>
</dbReference>
<dbReference type="AlphaFoldDB" id="A0AAE4C6B7"/>
<evidence type="ECO:0000313" key="9">
    <source>
        <dbReference type="Proteomes" id="UP001247307"/>
    </source>
</evidence>
<dbReference type="Gene3D" id="3.30.450.330">
    <property type="match status" value="1"/>
</dbReference>
<dbReference type="Pfam" id="PF03717">
    <property type="entry name" value="PBP_dimer"/>
    <property type="match status" value="1"/>
</dbReference>
<evidence type="ECO:0000256" key="2">
    <source>
        <dbReference type="ARBA" id="ARBA00007171"/>
    </source>
</evidence>
<dbReference type="Gene3D" id="3.40.710.10">
    <property type="entry name" value="DD-peptidase/beta-lactamase superfamily"/>
    <property type="match status" value="1"/>
</dbReference>
<evidence type="ECO:0000313" key="8">
    <source>
        <dbReference type="EMBL" id="MDR6891324.1"/>
    </source>
</evidence>
<dbReference type="InterPro" id="IPR050515">
    <property type="entry name" value="Beta-lactam/transpept"/>
</dbReference>
<proteinExistence type="inferred from homology"/>
<sequence>MSHGAPLPGSYSRASRTRMQFTIAGFLIVALLLSGRLFWLQILDPADNASKVLKTSVQAIPAQRGEILDTRGRVLAHSVERYDIVVDQTRLRKGGEMRTSFERSVPTSDGKTAKETVTVAQASKEIAKILGIQQQQVQRAVTGTRTFAYVFQGATPKQKDEILAVRMPGVYADERDERQYPMGSVGGSIVGYRNQESSLGGVELMEDKTLQGTPGKRAFQIGRDGIRNPYGTSDLQPAVDGKSVKLTIDADLQAYAQQQIADATSKLNGEWGNAMILDIKTGQILASADNVTVDPNDLSRFKGTAGLQPMGFVNSFEPGSTSKIVTFAAALEEGKITPTTPITTPNRYTIDGETFKDYEDHPTWQRTAAGVLARSLNTGTVQVAAKLTPQQEYDWFRKFGVGQTTGTGFPGEQTGIFRTPDKWDPRQRYTISFGQGYTQTAVQTAQIYQTIANGGVRVSPRLIKSTVDADGTETPAPAAPAERVISEKTAAELNRMMENVTVDGSGQTGALKNYRVAVKTGTAESVGSSGTYDAYTISFAGFAPAEDPKYVVVVTIARTQEITSAQTGPVFARIMERALQQRGVSPSTTKPDLYRTFSDKTPNEGSLSH</sequence>
<dbReference type="RefSeq" id="WP_309848986.1">
    <property type="nucleotide sequence ID" value="NZ_BAAAIU010000004.1"/>
</dbReference>
<dbReference type="GO" id="GO:0005886">
    <property type="term" value="C:plasma membrane"/>
    <property type="evidence" value="ECO:0007669"/>
    <property type="project" value="TreeGrafter"/>
</dbReference>
<reference evidence="8" key="1">
    <citation type="submission" date="2023-07" db="EMBL/GenBank/DDBJ databases">
        <title>Sequencing the genomes of 1000 actinobacteria strains.</title>
        <authorList>
            <person name="Klenk H.-P."/>
        </authorList>
    </citation>
    <scope>NUCLEOTIDE SEQUENCE</scope>
    <source>
        <strain evidence="8">DSM 13988</strain>
    </source>
</reference>
<keyword evidence="3 5" id="KW-0472">Membrane</keyword>
<protein>
    <submittedName>
        <fullName evidence="8">Cell division protein FtsI (Penicillin-binding protein 3)</fullName>
    </submittedName>
</protein>
<keyword evidence="8" id="KW-0131">Cell cycle</keyword>
<feature type="transmembrane region" description="Helical" evidence="5">
    <location>
        <begin position="21"/>
        <end position="39"/>
    </location>
</feature>
<evidence type="ECO:0000256" key="5">
    <source>
        <dbReference type="SAM" id="Phobius"/>
    </source>
</evidence>
<accession>A0AAE4C6B7</accession>
<comment type="subcellular location">
    <subcellularLocation>
        <location evidence="1">Membrane</location>
    </subcellularLocation>
</comment>
<dbReference type="SUPFAM" id="SSF56519">
    <property type="entry name" value="Penicillin binding protein dimerisation domain"/>
    <property type="match status" value="1"/>
</dbReference>
<keyword evidence="5" id="KW-1133">Transmembrane helix</keyword>
<evidence type="ECO:0000259" key="7">
    <source>
        <dbReference type="Pfam" id="PF03717"/>
    </source>
</evidence>
<dbReference type="InterPro" id="IPR036138">
    <property type="entry name" value="PBP_dimer_sf"/>
</dbReference>
<evidence type="ECO:0000256" key="3">
    <source>
        <dbReference type="ARBA" id="ARBA00023136"/>
    </source>
</evidence>
<dbReference type="Pfam" id="PF00905">
    <property type="entry name" value="Transpeptidase"/>
    <property type="match status" value="1"/>
</dbReference>
<dbReference type="Proteomes" id="UP001247307">
    <property type="component" value="Unassembled WGS sequence"/>
</dbReference>
<keyword evidence="8" id="KW-0132">Cell division</keyword>
<feature type="domain" description="Penicillin-binding protein transpeptidase" evidence="6">
    <location>
        <begin position="274"/>
        <end position="576"/>
    </location>
</feature>
<feature type="domain" description="Penicillin-binding protein dimerisation" evidence="7">
    <location>
        <begin position="60"/>
        <end position="198"/>
    </location>
</feature>
<evidence type="ECO:0000256" key="1">
    <source>
        <dbReference type="ARBA" id="ARBA00004370"/>
    </source>
</evidence>
<gene>
    <name evidence="8" type="ORF">J2S35_000264</name>
</gene>
<dbReference type="InterPro" id="IPR012338">
    <property type="entry name" value="Beta-lactam/transpept-like"/>
</dbReference>
<name>A0AAE4C6B7_9MICC</name>
<dbReference type="SUPFAM" id="SSF56601">
    <property type="entry name" value="beta-lactamase/transpeptidase-like"/>
    <property type="match status" value="1"/>
</dbReference>
<keyword evidence="9" id="KW-1185">Reference proteome</keyword>
<dbReference type="EMBL" id="JAVDUI010000001">
    <property type="protein sequence ID" value="MDR6891324.1"/>
    <property type="molecule type" value="Genomic_DNA"/>
</dbReference>
<dbReference type="PANTHER" id="PTHR30627:SF1">
    <property type="entry name" value="PEPTIDOGLYCAN D,D-TRANSPEPTIDASE FTSI"/>
    <property type="match status" value="1"/>
</dbReference>
<dbReference type="GO" id="GO:0071555">
    <property type="term" value="P:cell wall organization"/>
    <property type="evidence" value="ECO:0007669"/>
    <property type="project" value="TreeGrafter"/>
</dbReference>
<dbReference type="InterPro" id="IPR001460">
    <property type="entry name" value="PCN-bd_Tpept"/>
</dbReference>
<dbReference type="InterPro" id="IPR005311">
    <property type="entry name" value="PBP_dimer"/>
</dbReference>
<dbReference type="PANTHER" id="PTHR30627">
    <property type="entry name" value="PEPTIDOGLYCAN D,D-TRANSPEPTIDASE"/>
    <property type="match status" value="1"/>
</dbReference>
<dbReference type="Gene3D" id="3.90.1310.10">
    <property type="entry name" value="Penicillin-binding protein 2a (Domain 2)"/>
    <property type="match status" value="1"/>
</dbReference>
<evidence type="ECO:0000256" key="4">
    <source>
        <dbReference type="SAM" id="MobiDB-lite"/>
    </source>
</evidence>
<organism evidence="8 9">
    <name type="scientific">Falsarthrobacter nasiphocae</name>
    <dbReference type="NCBI Taxonomy" id="189863"/>
    <lineage>
        <taxon>Bacteria</taxon>
        <taxon>Bacillati</taxon>
        <taxon>Actinomycetota</taxon>
        <taxon>Actinomycetes</taxon>
        <taxon>Micrococcales</taxon>
        <taxon>Micrococcaceae</taxon>
        <taxon>Falsarthrobacter</taxon>
    </lineage>
</organism>
<comment type="caution">
    <text evidence="8">The sequence shown here is derived from an EMBL/GenBank/DDBJ whole genome shotgun (WGS) entry which is preliminary data.</text>
</comment>
<evidence type="ECO:0000259" key="6">
    <source>
        <dbReference type="Pfam" id="PF00905"/>
    </source>
</evidence>
<feature type="region of interest" description="Disordered" evidence="4">
    <location>
        <begin position="581"/>
        <end position="609"/>
    </location>
</feature>
<keyword evidence="5" id="KW-0812">Transmembrane</keyword>
<dbReference type="GO" id="GO:0008658">
    <property type="term" value="F:penicillin binding"/>
    <property type="evidence" value="ECO:0007669"/>
    <property type="project" value="InterPro"/>
</dbReference>
<comment type="similarity">
    <text evidence="2">Belongs to the transpeptidase family.</text>
</comment>